<feature type="domain" description="Glycoside hydrolase family 3 N-terminal" evidence="8">
    <location>
        <begin position="47"/>
        <end position="351"/>
    </location>
</feature>
<dbReference type="Gene3D" id="3.40.50.1700">
    <property type="entry name" value="Glycoside hydrolase family 3 C-terminal domain"/>
    <property type="match status" value="1"/>
</dbReference>
<evidence type="ECO:0000313" key="11">
    <source>
        <dbReference type="Proteomes" id="UP000826271"/>
    </source>
</evidence>
<evidence type="ECO:0000256" key="5">
    <source>
        <dbReference type="ARBA" id="ARBA00022801"/>
    </source>
</evidence>
<keyword evidence="6" id="KW-0326">Glycosidase</keyword>
<sequence length="655" mass="72472">MARFVVRLAAVLCLLAAAAVVEAEYMKYKDPKQPLNVRIRDLMRRMTLEEKIGQMTQIERKVASADIIRKYFIGSLVSGGGSVPAPRASADVWINMFMETIMSIMPQFSLTMSGLELQGKSIASRKTLVMDPELVKRIGAATALEVRATGISYAFAPCIAVCRDPRWGRCYESYSEDHKIVQALTELIPGLQGDVPANYPNKFPFVNGRTKVAACAKHFVGDGGTTNGINENNTVIDWNGLLSIHMPAYLDSIRKGVATVMVSYSSWNGIKMHANYDLITRYLKGTLKFKGFVISDMWGIDRITTPSRANYTYSVQADEFIEFLDDLALLVKKNVIPMSRIDDAVRRILRVKFIMGLFENPIADHSLANELGSQEHRELAREAVRKSLVLLKNSKQNDNPLIPLPKRAERILVAGSHANDIGNQCGGWTIEWGGQTGDITIGWVILSESHDILVLKKQEIDHAHYGHDVRDLLRIHPVSTLNVLLTTCLIGTTILTAVKNTVDSLTEVVYHENPDTEFMRANNFSYAIVAVGELPYVETSGDSKTLTIAEPGYSTIANVCGAVKCAVVIISGRPVVIEPYLEKMDALVAAWLPGTEGQGIADVLFGDYGFTGKLARTWFRTVDQLPMNVGDPRYDPLFPFGYGLTTIPSELKAYQ</sequence>
<comment type="similarity">
    <text evidence="2">Belongs to the glycosyl hydrolase 3 family.</text>
</comment>
<protein>
    <recommendedName>
        <fullName evidence="3">beta-glucosidase</fullName>
        <ecNumber evidence="3">3.2.1.21</ecNumber>
    </recommendedName>
</protein>
<evidence type="ECO:0000259" key="9">
    <source>
        <dbReference type="Pfam" id="PF01915"/>
    </source>
</evidence>
<dbReference type="InterPro" id="IPR001764">
    <property type="entry name" value="Glyco_hydro_3_N"/>
</dbReference>
<dbReference type="InterPro" id="IPR017853">
    <property type="entry name" value="GH"/>
</dbReference>
<dbReference type="EMBL" id="WHWC01000013">
    <property type="protein sequence ID" value="KAG8371088.1"/>
    <property type="molecule type" value="Genomic_DNA"/>
</dbReference>
<keyword evidence="4 7" id="KW-0732">Signal</keyword>
<name>A0AAV6WLM8_9LAMI</name>
<dbReference type="PANTHER" id="PTHR30620:SF16">
    <property type="entry name" value="LYSOSOMAL BETA GLUCOSIDASE"/>
    <property type="match status" value="1"/>
</dbReference>
<evidence type="ECO:0000256" key="4">
    <source>
        <dbReference type="ARBA" id="ARBA00022729"/>
    </source>
</evidence>
<accession>A0AAV6WLM8</accession>
<dbReference type="InterPro" id="IPR051915">
    <property type="entry name" value="Cellulose_Degrad_GH3"/>
</dbReference>
<dbReference type="GO" id="GO:0008422">
    <property type="term" value="F:beta-glucosidase activity"/>
    <property type="evidence" value="ECO:0007669"/>
    <property type="project" value="UniProtKB-EC"/>
</dbReference>
<keyword evidence="5" id="KW-0378">Hydrolase</keyword>
<evidence type="ECO:0000313" key="10">
    <source>
        <dbReference type="EMBL" id="KAG8371088.1"/>
    </source>
</evidence>
<comment type="caution">
    <text evidence="10">The sequence shown here is derived from an EMBL/GenBank/DDBJ whole genome shotgun (WGS) entry which is preliminary data.</text>
</comment>
<organism evidence="10 11">
    <name type="scientific">Buddleja alternifolia</name>
    <dbReference type="NCBI Taxonomy" id="168488"/>
    <lineage>
        <taxon>Eukaryota</taxon>
        <taxon>Viridiplantae</taxon>
        <taxon>Streptophyta</taxon>
        <taxon>Embryophyta</taxon>
        <taxon>Tracheophyta</taxon>
        <taxon>Spermatophyta</taxon>
        <taxon>Magnoliopsida</taxon>
        <taxon>eudicotyledons</taxon>
        <taxon>Gunneridae</taxon>
        <taxon>Pentapetalae</taxon>
        <taxon>asterids</taxon>
        <taxon>lamiids</taxon>
        <taxon>Lamiales</taxon>
        <taxon>Scrophulariaceae</taxon>
        <taxon>Buddlejeae</taxon>
        <taxon>Buddleja</taxon>
    </lineage>
</organism>
<dbReference type="InterPro" id="IPR036962">
    <property type="entry name" value="Glyco_hydro_3_N_sf"/>
</dbReference>
<dbReference type="InterPro" id="IPR002772">
    <property type="entry name" value="Glyco_hydro_3_C"/>
</dbReference>
<feature type="domain" description="Glycoside hydrolase family 3 C-terminal" evidence="9">
    <location>
        <begin position="389"/>
        <end position="645"/>
    </location>
</feature>
<proteinExistence type="inferred from homology"/>
<dbReference type="GO" id="GO:0009251">
    <property type="term" value="P:glucan catabolic process"/>
    <property type="evidence" value="ECO:0007669"/>
    <property type="project" value="TreeGrafter"/>
</dbReference>
<dbReference type="InterPro" id="IPR036881">
    <property type="entry name" value="Glyco_hydro_3_C_sf"/>
</dbReference>
<keyword evidence="11" id="KW-1185">Reference proteome</keyword>
<dbReference type="SUPFAM" id="SSF52279">
    <property type="entry name" value="Beta-D-glucan exohydrolase, C-terminal domain"/>
    <property type="match status" value="2"/>
</dbReference>
<dbReference type="PANTHER" id="PTHR30620">
    <property type="entry name" value="PERIPLASMIC BETA-GLUCOSIDASE-RELATED"/>
    <property type="match status" value="1"/>
</dbReference>
<evidence type="ECO:0000256" key="7">
    <source>
        <dbReference type="SAM" id="SignalP"/>
    </source>
</evidence>
<evidence type="ECO:0000256" key="2">
    <source>
        <dbReference type="ARBA" id="ARBA00005336"/>
    </source>
</evidence>
<dbReference type="Proteomes" id="UP000826271">
    <property type="component" value="Unassembled WGS sequence"/>
</dbReference>
<dbReference type="EC" id="3.2.1.21" evidence="3"/>
<dbReference type="AlphaFoldDB" id="A0AAV6WLM8"/>
<reference evidence="10" key="1">
    <citation type="submission" date="2019-10" db="EMBL/GenBank/DDBJ databases">
        <authorList>
            <person name="Zhang R."/>
            <person name="Pan Y."/>
            <person name="Wang J."/>
            <person name="Ma R."/>
            <person name="Yu S."/>
        </authorList>
    </citation>
    <scope>NUCLEOTIDE SEQUENCE</scope>
    <source>
        <strain evidence="10">LA-IB0</strain>
        <tissue evidence="10">Leaf</tissue>
    </source>
</reference>
<dbReference type="Pfam" id="PF00933">
    <property type="entry name" value="Glyco_hydro_3"/>
    <property type="match status" value="1"/>
</dbReference>
<dbReference type="SUPFAM" id="SSF51445">
    <property type="entry name" value="(Trans)glycosidases"/>
    <property type="match status" value="1"/>
</dbReference>
<dbReference type="FunFam" id="3.40.50.1700:FF:000002">
    <property type="entry name" value="Glycosyl hydrolase family protein"/>
    <property type="match status" value="1"/>
</dbReference>
<gene>
    <name evidence="10" type="ORF">BUALT_Bualt13G0050500</name>
</gene>
<feature type="chain" id="PRO_5043731187" description="beta-glucosidase" evidence="7">
    <location>
        <begin position="24"/>
        <end position="655"/>
    </location>
</feature>
<evidence type="ECO:0000259" key="8">
    <source>
        <dbReference type="Pfam" id="PF00933"/>
    </source>
</evidence>
<evidence type="ECO:0000256" key="1">
    <source>
        <dbReference type="ARBA" id="ARBA00000448"/>
    </source>
</evidence>
<feature type="signal peptide" evidence="7">
    <location>
        <begin position="1"/>
        <end position="23"/>
    </location>
</feature>
<evidence type="ECO:0000256" key="3">
    <source>
        <dbReference type="ARBA" id="ARBA00012744"/>
    </source>
</evidence>
<dbReference type="Gene3D" id="3.20.20.300">
    <property type="entry name" value="Glycoside hydrolase, family 3, N-terminal domain"/>
    <property type="match status" value="1"/>
</dbReference>
<dbReference type="Pfam" id="PF01915">
    <property type="entry name" value="Glyco_hydro_3_C"/>
    <property type="match status" value="1"/>
</dbReference>
<dbReference type="PRINTS" id="PR00133">
    <property type="entry name" value="GLHYDRLASE3"/>
</dbReference>
<comment type="catalytic activity">
    <reaction evidence="1">
        <text>Hydrolysis of terminal, non-reducing beta-D-glucosyl residues with release of beta-D-glucose.</text>
        <dbReference type="EC" id="3.2.1.21"/>
    </reaction>
</comment>
<evidence type="ECO:0000256" key="6">
    <source>
        <dbReference type="ARBA" id="ARBA00023295"/>
    </source>
</evidence>